<comment type="similarity">
    <text evidence="1">Belongs to the acetyltransferase family. GNA1 subfamily.</text>
</comment>
<name>A0ABR2WTM1_9FUNG</name>
<sequence>MPIHSVNLETSIAPASKTSSKYLFSYDLLSPEIQATLPDGLLMRPLAKTDFNNGFFECLAQLTSVGEISEDTFLDTFEAMRQTQNYYVVVIEDSTTERIVGCGTLLVEYKFIRGCAKSSHIEDIVIDDSQRGKKLGVRMIEQLKYLSEKLNCYKVILNTNQNNIAFYEKCGLSLKDYQMSCYHSSQN</sequence>
<dbReference type="EC" id="2.3.1.4" evidence="1"/>
<proteinExistence type="inferred from homology"/>
<dbReference type="EMBL" id="JASJQH010000349">
    <property type="protein sequence ID" value="KAK9764888.1"/>
    <property type="molecule type" value="Genomic_DNA"/>
</dbReference>
<dbReference type="Proteomes" id="UP001479436">
    <property type="component" value="Unassembled WGS sequence"/>
</dbReference>
<comment type="catalytic activity">
    <reaction evidence="1">
        <text>D-glucosamine 6-phosphate + acetyl-CoA = N-acetyl-D-glucosamine 6-phosphate + CoA + H(+)</text>
        <dbReference type="Rhea" id="RHEA:10292"/>
        <dbReference type="ChEBI" id="CHEBI:15378"/>
        <dbReference type="ChEBI" id="CHEBI:57287"/>
        <dbReference type="ChEBI" id="CHEBI:57288"/>
        <dbReference type="ChEBI" id="CHEBI:57513"/>
        <dbReference type="ChEBI" id="CHEBI:58725"/>
        <dbReference type="EC" id="2.3.1.4"/>
    </reaction>
</comment>
<evidence type="ECO:0000259" key="2">
    <source>
        <dbReference type="PROSITE" id="PS51186"/>
    </source>
</evidence>
<protein>
    <recommendedName>
        <fullName evidence="1">Glucosamine 6-phosphate N-acetyltransferase</fullName>
        <ecNumber evidence="1">2.3.1.4</ecNumber>
    </recommendedName>
</protein>
<dbReference type="InterPro" id="IPR000182">
    <property type="entry name" value="GNAT_dom"/>
</dbReference>
<organism evidence="3 4">
    <name type="scientific">Basidiobolus ranarum</name>
    <dbReference type="NCBI Taxonomy" id="34480"/>
    <lineage>
        <taxon>Eukaryota</taxon>
        <taxon>Fungi</taxon>
        <taxon>Fungi incertae sedis</taxon>
        <taxon>Zoopagomycota</taxon>
        <taxon>Entomophthoromycotina</taxon>
        <taxon>Basidiobolomycetes</taxon>
        <taxon>Basidiobolales</taxon>
        <taxon>Basidiobolaceae</taxon>
        <taxon>Basidiobolus</taxon>
    </lineage>
</organism>
<comment type="pathway">
    <text evidence="1">Nucleotide-sugar biosynthesis; UDP-N-acetyl-alpha-D-glucosamine biosynthesis; N-acetyl-alpha-D-glucosamine 1-phosphate from alpha-D-glucosamine 6-phosphate (route I): step 1/2.</text>
</comment>
<feature type="domain" description="N-acetyltransferase" evidence="2">
    <location>
        <begin position="41"/>
        <end position="187"/>
    </location>
</feature>
<dbReference type="InterPro" id="IPR039143">
    <property type="entry name" value="GNPNAT1-like"/>
</dbReference>
<dbReference type="InterPro" id="IPR016181">
    <property type="entry name" value="Acyl_CoA_acyltransferase"/>
</dbReference>
<dbReference type="PANTHER" id="PTHR13355:SF11">
    <property type="entry name" value="GLUCOSAMINE 6-PHOSPHATE N-ACETYLTRANSFERASE"/>
    <property type="match status" value="1"/>
</dbReference>
<keyword evidence="4" id="KW-1185">Reference proteome</keyword>
<accession>A0ABR2WTM1</accession>
<evidence type="ECO:0000313" key="3">
    <source>
        <dbReference type="EMBL" id="KAK9764888.1"/>
    </source>
</evidence>
<evidence type="ECO:0000313" key="4">
    <source>
        <dbReference type="Proteomes" id="UP001479436"/>
    </source>
</evidence>
<keyword evidence="1 3" id="KW-0012">Acyltransferase</keyword>
<dbReference type="GO" id="GO:0004343">
    <property type="term" value="F:glucosamine 6-phosphate N-acetyltransferase activity"/>
    <property type="evidence" value="ECO:0007669"/>
    <property type="project" value="UniProtKB-EC"/>
</dbReference>
<dbReference type="Gene3D" id="3.40.630.30">
    <property type="match status" value="1"/>
</dbReference>
<evidence type="ECO:0000256" key="1">
    <source>
        <dbReference type="RuleBase" id="RU365086"/>
    </source>
</evidence>
<dbReference type="SUPFAM" id="SSF55729">
    <property type="entry name" value="Acyl-CoA N-acyltransferases (Nat)"/>
    <property type="match status" value="1"/>
</dbReference>
<keyword evidence="1 3" id="KW-0808">Transferase</keyword>
<reference evidence="3 4" key="1">
    <citation type="submission" date="2023-04" db="EMBL/GenBank/DDBJ databases">
        <title>Genome of Basidiobolus ranarum AG-B5.</title>
        <authorList>
            <person name="Stajich J.E."/>
            <person name="Carter-House D."/>
            <person name="Gryganskyi A."/>
        </authorList>
    </citation>
    <scope>NUCLEOTIDE SEQUENCE [LARGE SCALE GENOMIC DNA]</scope>
    <source>
        <strain evidence="3 4">AG-B5</strain>
    </source>
</reference>
<comment type="caution">
    <text evidence="3">The sequence shown here is derived from an EMBL/GenBank/DDBJ whole genome shotgun (WGS) entry which is preliminary data.</text>
</comment>
<dbReference type="PROSITE" id="PS51186">
    <property type="entry name" value="GNAT"/>
    <property type="match status" value="1"/>
</dbReference>
<dbReference type="PANTHER" id="PTHR13355">
    <property type="entry name" value="GLUCOSAMINE 6-PHOSPHATE N-ACETYLTRANSFERASE"/>
    <property type="match status" value="1"/>
</dbReference>
<dbReference type="Pfam" id="PF00583">
    <property type="entry name" value="Acetyltransf_1"/>
    <property type="match status" value="1"/>
</dbReference>
<gene>
    <name evidence="3" type="primary">GNA1_1</name>
    <name evidence="3" type="ORF">K7432_007225</name>
</gene>